<dbReference type="AlphaFoldDB" id="A0A146AC68"/>
<accession>A0A146AC68</accession>
<dbReference type="EMBL" id="FKBS01000002">
    <property type="protein sequence ID" value="CZZ86603.1"/>
    <property type="molecule type" value="Genomic_DNA"/>
</dbReference>
<proteinExistence type="predicted"/>
<reference evidence="2 3" key="1">
    <citation type="submission" date="2016-03" db="EMBL/GenBank/DDBJ databases">
        <authorList>
            <consortium name="Pathogen Informatics"/>
        </authorList>
    </citation>
    <scope>NUCLEOTIDE SEQUENCE [LARGE SCALE GENOMIC DNA]</scope>
    <source>
        <strain evidence="2 3">NCTC13364</strain>
    </source>
</reference>
<dbReference type="Proteomes" id="UP000077037">
    <property type="component" value="Unassembled WGS sequence"/>
</dbReference>
<organism evidence="2 3">
    <name type="scientific">Bordetella ansorpii</name>
    <dbReference type="NCBI Taxonomy" id="288768"/>
    <lineage>
        <taxon>Bacteria</taxon>
        <taxon>Pseudomonadati</taxon>
        <taxon>Pseudomonadota</taxon>
        <taxon>Betaproteobacteria</taxon>
        <taxon>Burkholderiales</taxon>
        <taxon>Alcaligenaceae</taxon>
        <taxon>Bordetella</taxon>
    </lineage>
</organism>
<name>A0A146AC68_9BORD</name>
<protein>
    <submittedName>
        <fullName evidence="2">Uncharacterized protein</fullName>
    </submittedName>
</protein>
<evidence type="ECO:0000256" key="1">
    <source>
        <dbReference type="SAM" id="MobiDB-lite"/>
    </source>
</evidence>
<feature type="region of interest" description="Disordered" evidence="1">
    <location>
        <begin position="22"/>
        <end position="45"/>
    </location>
</feature>
<evidence type="ECO:0000313" key="2">
    <source>
        <dbReference type="EMBL" id="CZZ86603.1"/>
    </source>
</evidence>
<evidence type="ECO:0000313" key="3">
    <source>
        <dbReference type="Proteomes" id="UP000077037"/>
    </source>
</evidence>
<sequence length="226" mass="24811">MRERFWLGGRWARSRRLGACNPRGEKFSTHSTAGEQPAPEGAQKTAISRGVRPFLLMTLRRKFLAAGKECTLLACAGSSKSATKPYVQTCIVRTASRKLLAYYVRSIFRNRAREKFCGLADGGQGHVDLALAIRDPKNSLIMPLQGGADTAIPQKTAISRGFRPFLLMILRQKFLAAVKECKLWAGASFEGSSMAPPKLFLSSLLIALHESCAFSKLFGSLRVLFG</sequence>
<gene>
    <name evidence="2" type="ORF">SAMEA1982600_00003</name>
</gene>